<accession>A0A0D6L6U5</accession>
<evidence type="ECO:0000313" key="5">
    <source>
        <dbReference type="Proteomes" id="UP000054495"/>
    </source>
</evidence>
<dbReference type="EMBL" id="KE125691">
    <property type="protein sequence ID" value="EPB67385.1"/>
    <property type="molecule type" value="Genomic_DNA"/>
</dbReference>
<comment type="similarity">
    <text evidence="1">Belongs to the SHQ1 family.</text>
</comment>
<evidence type="ECO:0000259" key="3">
    <source>
        <dbReference type="Pfam" id="PF04925"/>
    </source>
</evidence>
<dbReference type="GO" id="GO:0005654">
    <property type="term" value="C:nucleoplasm"/>
    <property type="evidence" value="ECO:0007669"/>
    <property type="project" value="TreeGrafter"/>
</dbReference>
<evidence type="ECO:0000256" key="1">
    <source>
        <dbReference type="ARBA" id="ARBA00005607"/>
    </source>
</evidence>
<gene>
    <name evidence="4" type="ORF">ANCCEY_13519</name>
</gene>
<evidence type="ECO:0000313" key="4">
    <source>
        <dbReference type="EMBL" id="EPB67385.1"/>
    </source>
</evidence>
<name>A0A0D6L6U5_9BILA</name>
<dbReference type="GO" id="GO:0051082">
    <property type="term" value="F:unfolded protein binding"/>
    <property type="evidence" value="ECO:0007669"/>
    <property type="project" value="TreeGrafter"/>
</dbReference>
<dbReference type="GO" id="GO:0005737">
    <property type="term" value="C:cytoplasm"/>
    <property type="evidence" value="ECO:0007669"/>
    <property type="project" value="TreeGrafter"/>
</dbReference>
<dbReference type="GO" id="GO:0000493">
    <property type="term" value="P:box H/ACA snoRNP assembly"/>
    <property type="evidence" value="ECO:0007669"/>
    <property type="project" value="InterPro"/>
</dbReference>
<keyword evidence="5" id="KW-1185">Reference proteome</keyword>
<dbReference type="InterPro" id="IPR007009">
    <property type="entry name" value="Shq1_C"/>
</dbReference>
<dbReference type="Pfam" id="PF04925">
    <property type="entry name" value="SHQ1"/>
    <property type="match status" value="1"/>
</dbReference>
<dbReference type="AlphaFoldDB" id="A0A0D6L6U5"/>
<organism evidence="4 5">
    <name type="scientific">Ancylostoma ceylanicum</name>
    <dbReference type="NCBI Taxonomy" id="53326"/>
    <lineage>
        <taxon>Eukaryota</taxon>
        <taxon>Metazoa</taxon>
        <taxon>Ecdysozoa</taxon>
        <taxon>Nematoda</taxon>
        <taxon>Chromadorea</taxon>
        <taxon>Rhabditida</taxon>
        <taxon>Rhabditina</taxon>
        <taxon>Rhabditomorpha</taxon>
        <taxon>Strongyloidea</taxon>
        <taxon>Ancylostomatidae</taxon>
        <taxon>Ancylostomatinae</taxon>
        <taxon>Ancylostoma</taxon>
    </lineage>
</organism>
<dbReference type="PANTHER" id="PTHR12967:SF0">
    <property type="entry name" value="PROTEIN SHQ1 HOMOLOG"/>
    <property type="match status" value="1"/>
</dbReference>
<dbReference type="Proteomes" id="UP000054495">
    <property type="component" value="Unassembled WGS sequence"/>
</dbReference>
<reference evidence="4 5" key="1">
    <citation type="submission" date="2013-05" db="EMBL/GenBank/DDBJ databases">
        <title>Draft genome of the parasitic nematode Anyclostoma ceylanicum.</title>
        <authorList>
            <person name="Mitreva M."/>
        </authorList>
    </citation>
    <scope>NUCLEOTIDE SEQUENCE [LARGE SCALE GENOMIC DNA]</scope>
</reference>
<feature type="domain" description="Shq1 C-terminal" evidence="3">
    <location>
        <begin position="2"/>
        <end position="80"/>
    </location>
</feature>
<protein>
    <recommendedName>
        <fullName evidence="2">Protein SHQ1 homolog</fullName>
    </recommendedName>
</protein>
<dbReference type="PANTHER" id="PTHR12967">
    <property type="entry name" value="PROTEIN SHQ1 HOMOLOG"/>
    <property type="match status" value="1"/>
</dbReference>
<dbReference type="InterPro" id="IPR039742">
    <property type="entry name" value="Shq1"/>
</dbReference>
<sequence>MKVVEDTKHIIRKGITLQHYGRSALLHVLSKVHGVLISSGEFRYLYNDLFITDYCLWIQYVDDAVLKTLQKEVADVEPLSIFRINIELKTKFRFNCMSQAIFRIQKV</sequence>
<proteinExistence type="inferred from homology"/>
<evidence type="ECO:0000256" key="2">
    <source>
        <dbReference type="ARBA" id="ARBA00013750"/>
    </source>
</evidence>